<comment type="caution">
    <text evidence="1">The sequence shown here is derived from an EMBL/GenBank/DDBJ whole genome shotgun (WGS) entry which is preliminary data.</text>
</comment>
<name>A0ABW6M5K2_9ACTN</name>
<keyword evidence="2" id="KW-1185">Reference proteome</keyword>
<evidence type="ECO:0000313" key="1">
    <source>
        <dbReference type="EMBL" id="MFE9600547.1"/>
    </source>
</evidence>
<dbReference type="RefSeq" id="WP_388107174.1">
    <property type="nucleotide sequence ID" value="NZ_JBIAHM010000006.1"/>
</dbReference>
<dbReference type="Proteomes" id="UP001601303">
    <property type="component" value="Unassembled WGS sequence"/>
</dbReference>
<reference evidence="1 2" key="1">
    <citation type="submission" date="2024-10" db="EMBL/GenBank/DDBJ databases">
        <title>The Natural Products Discovery Center: Release of the First 8490 Sequenced Strains for Exploring Actinobacteria Biosynthetic Diversity.</title>
        <authorList>
            <person name="Kalkreuter E."/>
            <person name="Kautsar S.A."/>
            <person name="Yang D."/>
            <person name="Bader C.D."/>
            <person name="Teijaro C.N."/>
            <person name="Fluegel L."/>
            <person name="Davis C.M."/>
            <person name="Simpson J.R."/>
            <person name="Lauterbach L."/>
            <person name="Steele A.D."/>
            <person name="Gui C."/>
            <person name="Meng S."/>
            <person name="Li G."/>
            <person name="Viehrig K."/>
            <person name="Ye F."/>
            <person name="Su P."/>
            <person name="Kiefer A.F."/>
            <person name="Nichols A."/>
            <person name="Cepeda A.J."/>
            <person name="Yan W."/>
            <person name="Fan B."/>
            <person name="Jiang Y."/>
            <person name="Adhikari A."/>
            <person name="Zheng C.-J."/>
            <person name="Schuster L."/>
            <person name="Cowan T.M."/>
            <person name="Smanski M.J."/>
            <person name="Chevrette M.G."/>
            <person name="De Carvalho L.P.S."/>
            <person name="Shen B."/>
        </authorList>
    </citation>
    <scope>NUCLEOTIDE SEQUENCE [LARGE SCALE GENOMIC DNA]</scope>
    <source>
        <strain evidence="1 2">NPDC006488</strain>
    </source>
</reference>
<evidence type="ECO:0000313" key="2">
    <source>
        <dbReference type="Proteomes" id="UP001601303"/>
    </source>
</evidence>
<sequence>MRSGRSSGEGRSLILGGDRLDGVAEHFGQGRVDYALVVRHEGGQAVDGHQVTVAPGDDRAPAGEELFVPQLMV</sequence>
<gene>
    <name evidence="1" type="ORF">ACFYNQ_18485</name>
</gene>
<organism evidence="1 2">
    <name type="scientific">Streptomyces hokutonensis</name>
    <dbReference type="NCBI Taxonomy" id="1306990"/>
    <lineage>
        <taxon>Bacteria</taxon>
        <taxon>Bacillati</taxon>
        <taxon>Actinomycetota</taxon>
        <taxon>Actinomycetes</taxon>
        <taxon>Kitasatosporales</taxon>
        <taxon>Streptomycetaceae</taxon>
        <taxon>Streptomyces</taxon>
    </lineage>
</organism>
<dbReference type="EMBL" id="JBIAHM010000006">
    <property type="protein sequence ID" value="MFE9600547.1"/>
    <property type="molecule type" value="Genomic_DNA"/>
</dbReference>
<proteinExistence type="predicted"/>
<protein>
    <submittedName>
        <fullName evidence="1">Uncharacterized protein</fullName>
    </submittedName>
</protein>
<accession>A0ABW6M5K2</accession>